<evidence type="ECO:0000256" key="1">
    <source>
        <dbReference type="ARBA" id="ARBA00022679"/>
    </source>
</evidence>
<name>A0A511AGF4_9MICO</name>
<accession>A0A511AGF4</accession>
<keyword evidence="2" id="KW-0012">Acyltransferase</keyword>
<dbReference type="InterPro" id="IPR000182">
    <property type="entry name" value="GNAT_dom"/>
</dbReference>
<dbReference type="CDD" id="cd04301">
    <property type="entry name" value="NAT_SF"/>
    <property type="match status" value="1"/>
</dbReference>
<protein>
    <recommendedName>
        <fullName evidence="3">N-acetyltransferase domain-containing protein</fullName>
    </recommendedName>
</protein>
<dbReference type="GO" id="GO:0016747">
    <property type="term" value="F:acyltransferase activity, transferring groups other than amino-acyl groups"/>
    <property type="evidence" value="ECO:0007669"/>
    <property type="project" value="InterPro"/>
</dbReference>
<evidence type="ECO:0000259" key="3">
    <source>
        <dbReference type="PROSITE" id="PS51186"/>
    </source>
</evidence>
<evidence type="ECO:0000313" key="5">
    <source>
        <dbReference type="Proteomes" id="UP000321225"/>
    </source>
</evidence>
<evidence type="ECO:0000313" key="4">
    <source>
        <dbReference type="EMBL" id="GEK85097.1"/>
    </source>
</evidence>
<dbReference type="Proteomes" id="UP000321225">
    <property type="component" value="Unassembled WGS sequence"/>
</dbReference>
<evidence type="ECO:0000256" key="2">
    <source>
        <dbReference type="ARBA" id="ARBA00023315"/>
    </source>
</evidence>
<sequence length="148" mass="16129">MADAAPARAAGRSSAFGSRYEDWKEAPDERWRQRFQNPRILNLIAVLDGTPVAMAGGMLGERIELISMWVAPEARGAGVADALIRAVEAWTAPLAPELWLSVMPENATAIATYARNGFEHVDETGDPLPHGPGHELLMRKLLDRSGRS</sequence>
<dbReference type="EMBL" id="BJUW01000001">
    <property type="protein sequence ID" value="GEK85097.1"/>
    <property type="molecule type" value="Genomic_DNA"/>
</dbReference>
<dbReference type="RefSeq" id="WP_222591634.1">
    <property type="nucleotide sequence ID" value="NZ_BJUW01000001.1"/>
</dbReference>
<organism evidence="4 5">
    <name type="scientific">Microbacterium aerolatum</name>
    <dbReference type="NCBI Taxonomy" id="153731"/>
    <lineage>
        <taxon>Bacteria</taxon>
        <taxon>Bacillati</taxon>
        <taxon>Actinomycetota</taxon>
        <taxon>Actinomycetes</taxon>
        <taxon>Micrococcales</taxon>
        <taxon>Microbacteriaceae</taxon>
        <taxon>Microbacterium</taxon>
    </lineage>
</organism>
<dbReference type="AlphaFoldDB" id="A0A511AGF4"/>
<reference evidence="4 5" key="1">
    <citation type="submission" date="2019-07" db="EMBL/GenBank/DDBJ databases">
        <title>Whole genome shotgun sequence of Microbacterium aerolatum NBRC 103071.</title>
        <authorList>
            <person name="Hosoyama A."/>
            <person name="Uohara A."/>
            <person name="Ohji S."/>
            <person name="Ichikawa N."/>
        </authorList>
    </citation>
    <scope>NUCLEOTIDE SEQUENCE [LARGE SCALE GENOMIC DNA]</scope>
    <source>
        <strain evidence="4 5">NBRC 103071</strain>
    </source>
</reference>
<keyword evidence="1" id="KW-0808">Transferase</keyword>
<dbReference type="Pfam" id="PF00583">
    <property type="entry name" value="Acetyltransf_1"/>
    <property type="match status" value="1"/>
</dbReference>
<dbReference type="InterPro" id="IPR016181">
    <property type="entry name" value="Acyl_CoA_acyltransferase"/>
</dbReference>
<proteinExistence type="predicted"/>
<dbReference type="InterPro" id="IPR050832">
    <property type="entry name" value="Bact_Acetyltransf"/>
</dbReference>
<dbReference type="PROSITE" id="PS51186">
    <property type="entry name" value="GNAT"/>
    <property type="match status" value="1"/>
</dbReference>
<dbReference type="Gene3D" id="3.40.630.30">
    <property type="match status" value="1"/>
</dbReference>
<dbReference type="SUPFAM" id="SSF55729">
    <property type="entry name" value="Acyl-CoA N-acyltransferases (Nat)"/>
    <property type="match status" value="1"/>
</dbReference>
<keyword evidence="5" id="KW-1185">Reference proteome</keyword>
<gene>
    <name evidence="4" type="ORF">MAE01_02730</name>
</gene>
<dbReference type="PANTHER" id="PTHR43877:SF2">
    <property type="entry name" value="AMINOALKYLPHOSPHONATE N-ACETYLTRANSFERASE-RELATED"/>
    <property type="match status" value="1"/>
</dbReference>
<feature type="domain" description="N-acetyltransferase" evidence="3">
    <location>
        <begin position="2"/>
        <end position="143"/>
    </location>
</feature>
<dbReference type="PANTHER" id="PTHR43877">
    <property type="entry name" value="AMINOALKYLPHOSPHONATE N-ACETYLTRANSFERASE-RELATED-RELATED"/>
    <property type="match status" value="1"/>
</dbReference>
<comment type="caution">
    <text evidence="4">The sequence shown here is derived from an EMBL/GenBank/DDBJ whole genome shotgun (WGS) entry which is preliminary data.</text>
</comment>